<sequence>MEILERSLKKAFIDKTIPGSSYDPEVIINQPVNHTFLLNTLQNELNHCEDFFFSIAFITKDGLDAIKAQLADLNNQGRHGRLLTSTYLSFNQPKVFEDLLNIPNLEVRLSDKKGFHAKGYLFDKGTSHSLIIGSSNLTLSALKLNYEWNVKLTSYEHGEIIHQIKHHMEAEWQAATLLSPQWIDAYAANYVRPIFEPNEFVETITEHQTTYIAPNNMQRQALENLQQLRQEGHHKGLIISATGTGKTFLAAFDVLHYKPKKMLFIVHREQILHKAKESFQRIIGGPDDDYGIFSGNLRETNATYLFATIQAISKPENQQLFSEDYFDYILIDEVHRAGAQSYLTTLDYFKPNFLLGMTATPERTDHVNIFELFDYNIAYEIRLQDALEENMLCPFHYFGVTDYEKDGLTIHESVDFNYLIADERVDFLLEKIKYYGCSNNQPKGLIFCSSVKESEELAVLFNKRNIPSAYLSGQHSISERERVIAELEQGDLHYIFTVDIFNEGIDIPMINQVIMLRNTLSNIIFIQQLGRGLRKYPDKDYVTIIDFIGNYQNNYLIPMALSGDTSLNKNNLRKDTYDTHYISGLSVINFEHIAKERIFESIDKVKIDSLAMLRQPYQTLKKRLNRIPTLWDFHQHNLVDPIVIATKEKNYYQFLKKMKEDIPRLSALEETYLNFVSDELLLGLRLNELIVIQDILKHQTMSYTTEELIELFKTNELNHDINTINATLNTLSLNFYTGGDKKRFEPAAIIDLNAQVTPTFKQVMNNPYFLAHLNDLLKVAIVNYQTRITTIPFTLYQKYRRRDTLRLLNWDKQMVNQNIGGYVYNETDFIIFVTLEKGDDFRGSLVAYEDGFVDNQTVQWFTKAPRTINSPEVRYLKEHGQTSNIHFFIKKADDHGSDFYYLGKVKPDVNSIEQVTRATSEGETKSLVKMLLHLEEPVELSLFDFLTK</sequence>
<dbReference type="CDD" id="cd18032">
    <property type="entry name" value="DEXHc_RE_I_III_res"/>
    <property type="match status" value="1"/>
</dbReference>
<dbReference type="InterPro" id="IPR021835">
    <property type="entry name" value="DUF3427"/>
</dbReference>
<dbReference type="Gene3D" id="3.30.870.10">
    <property type="entry name" value="Endonuclease Chain A"/>
    <property type="match status" value="1"/>
</dbReference>
<dbReference type="SMART" id="SM00487">
    <property type="entry name" value="DEXDc"/>
    <property type="match status" value="1"/>
</dbReference>
<evidence type="ECO:0000259" key="2">
    <source>
        <dbReference type="PROSITE" id="PS51194"/>
    </source>
</evidence>
<dbReference type="SMART" id="SM00490">
    <property type="entry name" value="HELICc"/>
    <property type="match status" value="1"/>
</dbReference>
<protein>
    <submittedName>
        <fullName evidence="4">DUF3427 domain-containing protein</fullName>
    </submittedName>
</protein>
<dbReference type="Pfam" id="PF11907">
    <property type="entry name" value="DUF3427"/>
    <property type="match status" value="1"/>
</dbReference>
<dbReference type="Proteomes" id="UP000296883">
    <property type="component" value="Chromosome"/>
</dbReference>
<dbReference type="PROSITE" id="PS51192">
    <property type="entry name" value="HELICASE_ATP_BIND_1"/>
    <property type="match status" value="1"/>
</dbReference>
<dbReference type="InterPro" id="IPR050742">
    <property type="entry name" value="Helicase_Restrict-Modif_Enz"/>
</dbReference>
<evidence type="ECO:0000313" key="6">
    <source>
        <dbReference type="Proteomes" id="UP000297725"/>
    </source>
</evidence>
<dbReference type="GO" id="GO:0005829">
    <property type="term" value="C:cytosol"/>
    <property type="evidence" value="ECO:0007669"/>
    <property type="project" value="TreeGrafter"/>
</dbReference>
<dbReference type="InterPro" id="IPR014001">
    <property type="entry name" value="Helicase_ATP-bd"/>
</dbReference>
<dbReference type="InterPro" id="IPR006935">
    <property type="entry name" value="Helicase/UvrB_N"/>
</dbReference>
<dbReference type="EMBL" id="SRHU01000036">
    <property type="protein sequence ID" value="TFZ39317.1"/>
    <property type="molecule type" value="Genomic_DNA"/>
</dbReference>
<dbReference type="GO" id="GO:0003677">
    <property type="term" value="F:DNA binding"/>
    <property type="evidence" value="ECO:0007669"/>
    <property type="project" value="InterPro"/>
</dbReference>
<evidence type="ECO:0000313" key="4">
    <source>
        <dbReference type="EMBL" id="TFZ39317.1"/>
    </source>
</evidence>
<dbReference type="SUPFAM" id="SSF56024">
    <property type="entry name" value="Phospholipase D/nuclease"/>
    <property type="match status" value="1"/>
</dbReference>
<evidence type="ECO:0000259" key="1">
    <source>
        <dbReference type="PROSITE" id="PS51192"/>
    </source>
</evidence>
<dbReference type="Gene3D" id="3.40.50.300">
    <property type="entry name" value="P-loop containing nucleotide triphosphate hydrolases"/>
    <property type="match status" value="2"/>
</dbReference>
<accession>A0AAJ5ED85</accession>
<dbReference type="Proteomes" id="UP000297725">
    <property type="component" value="Unassembled WGS sequence"/>
</dbReference>
<keyword evidence="5" id="KW-1185">Reference proteome</keyword>
<dbReference type="EMBL" id="CP038865">
    <property type="protein sequence ID" value="QCA29390.1"/>
    <property type="molecule type" value="Genomic_DNA"/>
</dbReference>
<organism evidence="4 6">
    <name type="scientific">Vagococcus xieshaowenii</name>
    <dbReference type="NCBI Taxonomy" id="2562451"/>
    <lineage>
        <taxon>Bacteria</taxon>
        <taxon>Bacillati</taxon>
        <taxon>Bacillota</taxon>
        <taxon>Bacilli</taxon>
        <taxon>Lactobacillales</taxon>
        <taxon>Enterococcaceae</taxon>
        <taxon>Vagococcus</taxon>
    </lineage>
</organism>
<dbReference type="SUPFAM" id="SSF52540">
    <property type="entry name" value="P-loop containing nucleoside triphosphate hydrolases"/>
    <property type="match status" value="1"/>
</dbReference>
<reference evidence="3 5" key="2">
    <citation type="journal article" date="2020" name="Int. J. Syst. Evol. Microbiol.">
        <title>Vagococcus xieshaowenii sp. nov., isolated from snow finch (Montifringilla taczanowskii) cloacal content.</title>
        <authorList>
            <person name="Ge Y."/>
            <person name="Yang J."/>
            <person name="Lai X.H."/>
            <person name="Zhang G."/>
            <person name="Jin D."/>
            <person name="Lu S."/>
            <person name="Wang B."/>
            <person name="Huang Y."/>
            <person name="Huang Y."/>
            <person name="Ren Z."/>
            <person name="Zhang X."/>
            <person name="Xu J."/>
        </authorList>
    </citation>
    <scope>NUCLEOTIDE SEQUENCE [LARGE SCALE GENOMIC DNA]</scope>
    <source>
        <strain evidence="5">personal::cf-49</strain>
        <strain evidence="3">Personal::cf-49</strain>
    </source>
</reference>
<dbReference type="InterPro" id="IPR025202">
    <property type="entry name" value="PLD-like_dom"/>
</dbReference>
<evidence type="ECO:0000313" key="3">
    <source>
        <dbReference type="EMBL" id="QCA29390.1"/>
    </source>
</evidence>
<dbReference type="PANTHER" id="PTHR47396">
    <property type="entry name" value="TYPE I RESTRICTION ENZYME ECOKI R PROTEIN"/>
    <property type="match status" value="1"/>
</dbReference>
<dbReference type="CDD" id="cd09204">
    <property type="entry name" value="PLDc_N_DEXD_b2"/>
    <property type="match status" value="1"/>
</dbReference>
<dbReference type="Pfam" id="PF13091">
    <property type="entry name" value="PLDc_2"/>
    <property type="match status" value="1"/>
</dbReference>
<dbReference type="InterPro" id="IPR001650">
    <property type="entry name" value="Helicase_C-like"/>
</dbReference>
<dbReference type="RefSeq" id="WP_135255166.1">
    <property type="nucleotide sequence ID" value="NZ_CP038865.1"/>
</dbReference>
<dbReference type="GO" id="GO:0016787">
    <property type="term" value="F:hydrolase activity"/>
    <property type="evidence" value="ECO:0007669"/>
    <property type="project" value="InterPro"/>
</dbReference>
<dbReference type="CDD" id="cd18799">
    <property type="entry name" value="SF2_C_EcoAI-like"/>
    <property type="match status" value="1"/>
</dbReference>
<reference evidence="4 6" key="1">
    <citation type="submission" date="2019-03" db="EMBL/GenBank/DDBJ databases">
        <title>Vagococcus sp. was isolated fron gut of Carduelis flavirostris.</title>
        <authorList>
            <person name="Ge Y."/>
        </authorList>
    </citation>
    <scope>NUCLEOTIDE SEQUENCE [LARGE SCALE GENOMIC DNA]</scope>
    <source>
        <strain evidence="4 6">CF-210</strain>
    </source>
</reference>
<proteinExistence type="predicted"/>
<dbReference type="InterPro" id="IPR058403">
    <property type="entry name" value="DUF8090"/>
</dbReference>
<gene>
    <name evidence="4" type="ORF">E4031_09225</name>
    <name evidence="3" type="ORF">E4Z98_08695</name>
</gene>
<dbReference type="Pfam" id="PF00271">
    <property type="entry name" value="Helicase_C"/>
    <property type="match status" value="1"/>
</dbReference>
<dbReference type="Pfam" id="PF26350">
    <property type="entry name" value="DUF8090"/>
    <property type="match status" value="1"/>
</dbReference>
<evidence type="ECO:0000313" key="5">
    <source>
        <dbReference type="Proteomes" id="UP000296883"/>
    </source>
</evidence>
<dbReference type="GO" id="GO:0005524">
    <property type="term" value="F:ATP binding"/>
    <property type="evidence" value="ECO:0007669"/>
    <property type="project" value="InterPro"/>
</dbReference>
<feature type="domain" description="Helicase ATP-binding" evidence="1">
    <location>
        <begin position="227"/>
        <end position="379"/>
    </location>
</feature>
<dbReference type="InterPro" id="IPR027417">
    <property type="entry name" value="P-loop_NTPase"/>
</dbReference>
<dbReference type="PROSITE" id="PS51194">
    <property type="entry name" value="HELICASE_CTER"/>
    <property type="match status" value="1"/>
</dbReference>
<dbReference type="PANTHER" id="PTHR47396:SF1">
    <property type="entry name" value="ATP-DEPENDENT HELICASE IRC3-RELATED"/>
    <property type="match status" value="1"/>
</dbReference>
<dbReference type="Pfam" id="PF04851">
    <property type="entry name" value="ResIII"/>
    <property type="match status" value="1"/>
</dbReference>
<feature type="domain" description="Helicase C-terminal" evidence="2">
    <location>
        <begin position="424"/>
        <end position="573"/>
    </location>
</feature>
<name>A0AAJ5ED85_9ENTE</name>
<dbReference type="AlphaFoldDB" id="A0AAJ5ED85"/>